<evidence type="ECO:0000256" key="2">
    <source>
        <dbReference type="ARBA" id="ARBA00006145"/>
    </source>
</evidence>
<protein>
    <submittedName>
        <fullName evidence="9">Adipokinetic hormone-corazonin-like peptide</fullName>
    </submittedName>
</protein>
<feature type="signal peptide" evidence="8">
    <location>
        <begin position="1"/>
        <end position="28"/>
    </location>
</feature>
<evidence type="ECO:0000256" key="7">
    <source>
        <dbReference type="SAM" id="MobiDB-lite"/>
    </source>
</evidence>
<dbReference type="GO" id="GO:0005576">
    <property type="term" value="C:extracellular region"/>
    <property type="evidence" value="ECO:0007669"/>
    <property type="project" value="UniProtKB-SubCell"/>
</dbReference>
<dbReference type="InterPro" id="IPR010475">
    <property type="entry name" value="AKH/RPCH_hormone"/>
</dbReference>
<evidence type="ECO:0000256" key="8">
    <source>
        <dbReference type="SAM" id="SignalP"/>
    </source>
</evidence>
<evidence type="ECO:0000256" key="5">
    <source>
        <dbReference type="ARBA" id="ARBA00022729"/>
    </source>
</evidence>
<keyword evidence="5 8" id="KW-0732">Signal</keyword>
<evidence type="ECO:0000256" key="3">
    <source>
        <dbReference type="ARBA" id="ARBA00022525"/>
    </source>
</evidence>
<evidence type="ECO:0000256" key="6">
    <source>
        <dbReference type="ARBA" id="ARBA00023320"/>
    </source>
</evidence>
<dbReference type="EMBL" id="MT210013">
    <property type="protein sequence ID" value="QQN72868.1"/>
    <property type="molecule type" value="mRNA"/>
</dbReference>
<evidence type="ECO:0000313" key="9">
    <source>
        <dbReference type="EMBL" id="QQN72868.1"/>
    </source>
</evidence>
<evidence type="ECO:0000256" key="1">
    <source>
        <dbReference type="ARBA" id="ARBA00004613"/>
    </source>
</evidence>
<dbReference type="Pfam" id="PF06377">
    <property type="entry name" value="Adipokin_hormo"/>
    <property type="match status" value="1"/>
</dbReference>
<feature type="region of interest" description="Disordered" evidence="7">
    <location>
        <begin position="79"/>
        <end position="98"/>
    </location>
</feature>
<keyword evidence="4" id="KW-0372">Hormone</keyword>
<dbReference type="GO" id="GO:0007218">
    <property type="term" value="P:neuropeptide signaling pathway"/>
    <property type="evidence" value="ECO:0007669"/>
    <property type="project" value="UniProtKB-KW"/>
</dbReference>
<accession>A0A7T7VQ63</accession>
<reference evidence="9" key="1">
    <citation type="journal article" date="2020" name="Gen. Comp. Endocrinol.">
        <title>Filling in the gaps: A reevaluation of the Lygus hesperus peptidome using an expanded de novo assembled transcriptome and molecular cloning.</title>
        <authorList>
            <person name="Joe Hull J."/>
            <person name="Gross R.J."/>
            <person name="Brent C.S."/>
            <person name="Christie A.E."/>
        </authorList>
    </citation>
    <scope>NUCLEOTIDE SEQUENCE</scope>
    <source>
        <tissue evidence="9">Head</tissue>
    </source>
</reference>
<keyword evidence="3" id="KW-0964">Secreted</keyword>
<proteinExistence type="evidence at transcript level"/>
<dbReference type="GO" id="GO:0005179">
    <property type="term" value="F:hormone activity"/>
    <property type="evidence" value="ECO:0007669"/>
    <property type="project" value="UniProtKB-KW"/>
</dbReference>
<organism evidence="9">
    <name type="scientific">Lygus hesperus</name>
    <name type="common">Western plant bug</name>
    <dbReference type="NCBI Taxonomy" id="30085"/>
    <lineage>
        <taxon>Eukaryota</taxon>
        <taxon>Metazoa</taxon>
        <taxon>Ecdysozoa</taxon>
        <taxon>Arthropoda</taxon>
        <taxon>Hexapoda</taxon>
        <taxon>Insecta</taxon>
        <taxon>Pterygota</taxon>
        <taxon>Neoptera</taxon>
        <taxon>Paraneoptera</taxon>
        <taxon>Hemiptera</taxon>
        <taxon>Heteroptera</taxon>
        <taxon>Panheteroptera</taxon>
        <taxon>Cimicomorpha</taxon>
        <taxon>Miridae</taxon>
        <taxon>Mirini</taxon>
        <taxon>Lygus</taxon>
    </lineage>
</organism>
<sequence>MDSKRISFTTAIVSLAWLLIISFQFTDAQVTFSRDWNAGKRSMSVPECSIPLRSATSVCQMLINEMRAITNCELKSLLAGRGDDNESNSDVFFPPRTG</sequence>
<comment type="similarity">
    <text evidence="2">Belongs to the AKH/HRTH/RPCH family.</text>
</comment>
<reference evidence="9" key="2">
    <citation type="submission" date="2020-03" db="EMBL/GenBank/DDBJ databases">
        <authorList>
            <person name="Hull J.J."/>
            <person name="Christie A.E."/>
        </authorList>
    </citation>
    <scope>NUCLEOTIDE SEQUENCE</scope>
    <source>
        <tissue evidence="9">Head</tissue>
    </source>
</reference>
<name>A0A7T7VQ63_LYGHE</name>
<feature type="chain" id="PRO_5030506807" evidence="8">
    <location>
        <begin position="29"/>
        <end position="98"/>
    </location>
</feature>
<keyword evidence="6" id="KW-0527">Neuropeptide</keyword>
<evidence type="ECO:0000256" key="4">
    <source>
        <dbReference type="ARBA" id="ARBA00022702"/>
    </source>
</evidence>
<comment type="subcellular location">
    <subcellularLocation>
        <location evidence="1">Secreted</location>
    </subcellularLocation>
</comment>
<dbReference type="AlphaFoldDB" id="A0A7T7VQ63"/>